<organism evidence="9 10">
    <name type="scientific">Saliniradius amylolyticus</name>
    <dbReference type="NCBI Taxonomy" id="2183582"/>
    <lineage>
        <taxon>Bacteria</taxon>
        <taxon>Pseudomonadati</taxon>
        <taxon>Pseudomonadota</taxon>
        <taxon>Gammaproteobacteria</taxon>
        <taxon>Alteromonadales</taxon>
        <taxon>Alteromonadaceae</taxon>
        <taxon>Saliniradius</taxon>
    </lineage>
</organism>
<dbReference type="RefSeq" id="WP_109339135.1">
    <property type="nucleotide sequence ID" value="NZ_CP029347.1"/>
</dbReference>
<proteinExistence type="inferred from homology"/>
<dbReference type="NCBIfam" id="NF004612">
    <property type="entry name" value="PRK05943.1"/>
    <property type="match status" value="1"/>
</dbReference>
<evidence type="ECO:0000256" key="1">
    <source>
        <dbReference type="ARBA" id="ARBA00022730"/>
    </source>
</evidence>
<evidence type="ECO:0000256" key="4">
    <source>
        <dbReference type="ARBA" id="ARBA00023274"/>
    </source>
</evidence>
<accession>A0A2S2E1G7</accession>
<evidence type="ECO:0000313" key="10">
    <source>
        <dbReference type="Proteomes" id="UP000245728"/>
    </source>
</evidence>
<dbReference type="InterPro" id="IPR037121">
    <property type="entry name" value="Ribosomal_bL25_C"/>
</dbReference>
<dbReference type="CDD" id="cd00495">
    <property type="entry name" value="Ribosomal_L25_TL5_CTC"/>
    <property type="match status" value="1"/>
</dbReference>
<dbReference type="InterPro" id="IPR011035">
    <property type="entry name" value="Ribosomal_bL25/Gln-tRNA_synth"/>
</dbReference>
<feature type="domain" description="Large ribosomal subunit protein bL25 L25" evidence="7">
    <location>
        <begin position="8"/>
        <end position="95"/>
    </location>
</feature>
<evidence type="ECO:0000256" key="5">
    <source>
        <dbReference type="HAMAP-Rule" id="MF_01334"/>
    </source>
</evidence>
<dbReference type="AlphaFoldDB" id="A0A2S2E1G7"/>
<dbReference type="Pfam" id="PF01386">
    <property type="entry name" value="Ribosomal_L25p"/>
    <property type="match status" value="1"/>
</dbReference>
<dbReference type="NCBIfam" id="TIGR00731">
    <property type="entry name" value="bL25_bact_ctc"/>
    <property type="match status" value="1"/>
</dbReference>
<keyword evidence="4 5" id="KW-0687">Ribonucleoprotein</keyword>
<evidence type="ECO:0000259" key="7">
    <source>
        <dbReference type="Pfam" id="PF01386"/>
    </source>
</evidence>
<dbReference type="PANTHER" id="PTHR33284">
    <property type="entry name" value="RIBOSOMAL PROTEIN L25/GLN-TRNA SYNTHETASE, ANTI-CODON-BINDING DOMAIN-CONTAINING PROTEIN"/>
    <property type="match status" value="1"/>
</dbReference>
<gene>
    <name evidence="5" type="primary">rplY</name>
    <name evidence="5" type="synonym">ctc</name>
    <name evidence="9" type="ORF">HMF8227_01006</name>
</gene>
<comment type="function">
    <text evidence="5">This is one of the proteins that binds to the 5S RNA in the ribosome where it forms part of the central protuberance.</text>
</comment>
<dbReference type="KEGG" id="salh:HMF8227_01006"/>
<dbReference type="EMBL" id="CP029347">
    <property type="protein sequence ID" value="AWL11495.1"/>
    <property type="molecule type" value="Genomic_DNA"/>
</dbReference>
<dbReference type="HAMAP" id="MF_01336">
    <property type="entry name" value="Ribosomal_bL25"/>
    <property type="match status" value="1"/>
</dbReference>
<dbReference type="InterPro" id="IPR020055">
    <property type="entry name" value="Ribosomal_bL25_short"/>
</dbReference>
<keyword evidence="10" id="KW-1185">Reference proteome</keyword>
<dbReference type="Gene3D" id="2.170.120.20">
    <property type="entry name" value="Ribosomal protein L25, beta domain"/>
    <property type="match status" value="1"/>
</dbReference>
<sequence>MSEAIFHLDAEVRTDMGKGASRRLRRADKLPAILYGAGKDPVALTLDHNKVNEAQDFEAFYSHVLTLNIGGDKVEALVKDMQRHPYKPKLVHVDFLRVDANQKVTTHVPIHFLNEDKAPAIKTNGGVPEHHINDIEVTCLPSSLPEYIEVDLMDLEIGETLHLTDVKLPKGVESVELAKGEDHDQAVVTIKTPKTAAAEEDEGASEAADSGDEEASTEE</sequence>
<evidence type="ECO:0000256" key="2">
    <source>
        <dbReference type="ARBA" id="ARBA00022884"/>
    </source>
</evidence>
<comment type="subunit">
    <text evidence="5">Part of the 50S ribosomal subunit; part of the 5S rRNA/L5/L18/L25 subcomplex. Contacts the 5S rRNA. Binds to the 5S rRNA independently of L5 and L18.</text>
</comment>
<dbReference type="GO" id="GO:0022625">
    <property type="term" value="C:cytosolic large ribosomal subunit"/>
    <property type="evidence" value="ECO:0007669"/>
    <property type="project" value="TreeGrafter"/>
</dbReference>
<evidence type="ECO:0000256" key="6">
    <source>
        <dbReference type="SAM" id="MobiDB-lite"/>
    </source>
</evidence>
<dbReference type="SUPFAM" id="SSF50715">
    <property type="entry name" value="Ribosomal protein L25-like"/>
    <property type="match status" value="1"/>
</dbReference>
<feature type="compositionally biased region" description="Acidic residues" evidence="6">
    <location>
        <begin position="198"/>
        <end position="219"/>
    </location>
</feature>
<feature type="domain" description="Large ribosomal subunit protein bL25 beta" evidence="8">
    <location>
        <begin position="103"/>
        <end position="194"/>
    </location>
</feature>
<dbReference type="HAMAP" id="MF_01334">
    <property type="entry name" value="Ribosomal_bL25_CTC"/>
    <property type="match status" value="1"/>
</dbReference>
<dbReference type="GO" id="GO:0003735">
    <property type="term" value="F:structural constituent of ribosome"/>
    <property type="evidence" value="ECO:0007669"/>
    <property type="project" value="InterPro"/>
</dbReference>
<dbReference type="NCBIfam" id="NF004130">
    <property type="entry name" value="PRK05618.1-5"/>
    <property type="match status" value="1"/>
</dbReference>
<dbReference type="InterPro" id="IPR020930">
    <property type="entry name" value="Ribosomal_uL5_bac-type"/>
</dbReference>
<dbReference type="PANTHER" id="PTHR33284:SF1">
    <property type="entry name" value="RIBOSOMAL PROTEIN L25_GLN-TRNA SYNTHETASE, ANTI-CODON-BINDING DOMAIN-CONTAINING PROTEIN"/>
    <property type="match status" value="1"/>
</dbReference>
<dbReference type="GO" id="GO:0006412">
    <property type="term" value="P:translation"/>
    <property type="evidence" value="ECO:0007669"/>
    <property type="project" value="UniProtKB-UniRule"/>
</dbReference>
<evidence type="ECO:0000259" key="8">
    <source>
        <dbReference type="Pfam" id="PF14693"/>
    </source>
</evidence>
<evidence type="ECO:0000313" key="9">
    <source>
        <dbReference type="EMBL" id="AWL11495.1"/>
    </source>
</evidence>
<evidence type="ECO:0000256" key="3">
    <source>
        <dbReference type="ARBA" id="ARBA00022980"/>
    </source>
</evidence>
<dbReference type="InterPro" id="IPR001021">
    <property type="entry name" value="Ribosomal_bL25_long"/>
</dbReference>
<name>A0A2S2E1G7_9ALTE</name>
<keyword evidence="3 5" id="KW-0689">Ribosomal protein</keyword>
<protein>
    <recommendedName>
        <fullName evidence="5">Large ribosomal subunit protein bL25</fullName>
    </recommendedName>
    <alternativeName>
        <fullName evidence="5">General stress protein CTC</fullName>
    </alternativeName>
</protein>
<feature type="region of interest" description="Disordered" evidence="6">
    <location>
        <begin position="192"/>
        <end position="219"/>
    </location>
</feature>
<dbReference type="FunFam" id="2.40.240.10:FF:000002">
    <property type="entry name" value="50S ribosomal protein L25"/>
    <property type="match status" value="1"/>
</dbReference>
<keyword evidence="1 5" id="KW-0699">rRNA-binding</keyword>
<dbReference type="Pfam" id="PF14693">
    <property type="entry name" value="Ribosomal_TL5_C"/>
    <property type="match status" value="1"/>
</dbReference>
<reference evidence="9 10" key="1">
    <citation type="submission" date="2018-05" db="EMBL/GenBank/DDBJ databases">
        <title>Salinimonas sp. HMF8227 Genome sequencing and assembly.</title>
        <authorList>
            <person name="Kang H."/>
            <person name="Kang J."/>
            <person name="Cha I."/>
            <person name="Kim H."/>
            <person name="Joh K."/>
        </authorList>
    </citation>
    <scope>NUCLEOTIDE SEQUENCE [LARGE SCALE GENOMIC DNA]</scope>
    <source>
        <strain evidence="9 10">HMF8227</strain>
    </source>
</reference>
<dbReference type="OrthoDB" id="9806411at2"/>
<dbReference type="Proteomes" id="UP000245728">
    <property type="component" value="Chromosome"/>
</dbReference>
<comment type="similarity">
    <text evidence="5">Belongs to the bacterial ribosomal protein bL25 family. CTC subfamily.</text>
</comment>
<dbReference type="Gene3D" id="2.40.240.10">
    <property type="entry name" value="Ribosomal Protein L25, Chain P"/>
    <property type="match status" value="1"/>
</dbReference>
<keyword evidence="2 5" id="KW-0694">RNA-binding</keyword>
<dbReference type="InterPro" id="IPR020056">
    <property type="entry name" value="Rbsml_bL25/Gln-tRNA_synth_N"/>
</dbReference>
<dbReference type="InterPro" id="IPR020057">
    <property type="entry name" value="Ribosomal_bL25_b-dom"/>
</dbReference>
<dbReference type="GO" id="GO:0008097">
    <property type="term" value="F:5S rRNA binding"/>
    <property type="evidence" value="ECO:0007669"/>
    <property type="project" value="InterPro"/>
</dbReference>
<dbReference type="NCBIfam" id="NF004128">
    <property type="entry name" value="PRK05618.1-2"/>
    <property type="match status" value="1"/>
</dbReference>
<dbReference type="InterPro" id="IPR029751">
    <property type="entry name" value="Ribosomal_L25_dom"/>
</dbReference>